<keyword evidence="1" id="KW-0812">Transmembrane</keyword>
<gene>
    <name evidence="2" type="ORF">UFOVP1333_51</name>
</gene>
<organism evidence="2">
    <name type="scientific">uncultured Caudovirales phage</name>
    <dbReference type="NCBI Taxonomy" id="2100421"/>
    <lineage>
        <taxon>Viruses</taxon>
        <taxon>Duplodnaviria</taxon>
        <taxon>Heunggongvirae</taxon>
        <taxon>Uroviricota</taxon>
        <taxon>Caudoviricetes</taxon>
        <taxon>Peduoviridae</taxon>
        <taxon>Maltschvirus</taxon>
        <taxon>Maltschvirus maltsch</taxon>
    </lineage>
</organism>
<reference evidence="2" key="1">
    <citation type="submission" date="2020-05" db="EMBL/GenBank/DDBJ databases">
        <authorList>
            <person name="Chiriac C."/>
            <person name="Salcher M."/>
            <person name="Ghai R."/>
            <person name="Kavagutti S V."/>
        </authorList>
    </citation>
    <scope>NUCLEOTIDE SEQUENCE</scope>
</reference>
<protein>
    <submittedName>
        <fullName evidence="2">Uncharacterized protein</fullName>
    </submittedName>
</protein>
<keyword evidence="1" id="KW-1133">Transmembrane helix</keyword>
<name>A0A6J5S2A7_9CAUD</name>
<accession>A0A6J5S2A7</accession>
<feature type="transmembrane region" description="Helical" evidence="1">
    <location>
        <begin position="6"/>
        <end position="25"/>
    </location>
</feature>
<proteinExistence type="predicted"/>
<evidence type="ECO:0000313" key="2">
    <source>
        <dbReference type="EMBL" id="CAB4199475.1"/>
    </source>
</evidence>
<keyword evidence="1" id="KW-0472">Membrane</keyword>
<sequence length="57" mass="6795">MFWLWVVVIIEGLIILGLINWLTVIDRAAHQRLLYLEEQVESLLSDMRNKADKYIHD</sequence>
<dbReference type="EMBL" id="LR797280">
    <property type="protein sequence ID" value="CAB4199475.1"/>
    <property type="molecule type" value="Genomic_DNA"/>
</dbReference>
<evidence type="ECO:0000256" key="1">
    <source>
        <dbReference type="SAM" id="Phobius"/>
    </source>
</evidence>